<dbReference type="AlphaFoldDB" id="A0A8S2K0K5"/>
<evidence type="ECO:0000313" key="2">
    <source>
        <dbReference type="Proteomes" id="UP000676336"/>
    </source>
</evidence>
<evidence type="ECO:0000313" key="1">
    <source>
        <dbReference type="EMBL" id="CAF3830003.1"/>
    </source>
</evidence>
<feature type="non-terminal residue" evidence="1">
    <location>
        <position position="1"/>
    </location>
</feature>
<name>A0A8S2K0K5_9BILA</name>
<comment type="caution">
    <text evidence="1">The sequence shown here is derived from an EMBL/GenBank/DDBJ whole genome shotgun (WGS) entry which is preliminary data.</text>
</comment>
<dbReference type="Proteomes" id="UP000676336">
    <property type="component" value="Unassembled WGS sequence"/>
</dbReference>
<gene>
    <name evidence="1" type="ORF">SMN809_LOCUS2806</name>
</gene>
<accession>A0A8S2K0K5</accession>
<dbReference type="EMBL" id="CAJOBI010000538">
    <property type="protein sequence ID" value="CAF3830003.1"/>
    <property type="molecule type" value="Genomic_DNA"/>
</dbReference>
<proteinExistence type="predicted"/>
<reference evidence="1" key="1">
    <citation type="submission" date="2021-02" db="EMBL/GenBank/DDBJ databases">
        <authorList>
            <person name="Nowell W R."/>
        </authorList>
    </citation>
    <scope>NUCLEOTIDE SEQUENCE</scope>
</reference>
<sequence>PMYFVQLTIDEHTIFQSIKHTDIFIDPVSQYQSKKNDLFNILEPFHVLRVALLVRLSLIDHLLYHLKQSSSNMRLDSNTAHIVKKCLTLLKLSADEDLFCNIVQQLVQSVHIICSSTTYDMQSMIMKKQETRKISSSFINTYLVRVFSANNLRLCQIFKYILNFIEKYHWHVYKEIDSTDLINILQSILVCFSLNTCITNQNWFRTAYGAANLLDYG</sequence>
<organism evidence="1 2">
    <name type="scientific">Rotaria magnacalcarata</name>
    <dbReference type="NCBI Taxonomy" id="392030"/>
    <lineage>
        <taxon>Eukaryota</taxon>
        <taxon>Metazoa</taxon>
        <taxon>Spiralia</taxon>
        <taxon>Gnathifera</taxon>
        <taxon>Rotifera</taxon>
        <taxon>Eurotatoria</taxon>
        <taxon>Bdelloidea</taxon>
        <taxon>Philodinida</taxon>
        <taxon>Philodinidae</taxon>
        <taxon>Rotaria</taxon>
    </lineage>
</organism>
<protein>
    <submittedName>
        <fullName evidence="1">Uncharacterized protein</fullName>
    </submittedName>
</protein>